<dbReference type="Proteomes" id="UP000318212">
    <property type="component" value="Unassembled WGS sequence"/>
</dbReference>
<dbReference type="SUPFAM" id="SSF110997">
    <property type="entry name" value="Sporulation related repeat"/>
    <property type="match status" value="1"/>
</dbReference>
<keyword evidence="4" id="KW-1185">Reference proteome</keyword>
<evidence type="ECO:0000256" key="1">
    <source>
        <dbReference type="SAM" id="Phobius"/>
    </source>
</evidence>
<dbReference type="RefSeq" id="WP_211345431.1">
    <property type="nucleotide sequence ID" value="NZ_VICE01000112.1"/>
</dbReference>
<sequence>MEPALKQRLIGAIVLVALAVIFLPMLIKGPAPESGVADLPLDMPDAPQGGFETRELPLVTPGATPEGGAVGMPTDGALPTVDTREAATPAPAGALPATTAGGDYALGFGTYASSQDAARVIKVLADKGLPGFQDTIESADKRTLYRVRIGPYATREDAEAARVVAAGVNPQVEVRVLVLDADAAEPAPPVAAKPEP</sequence>
<evidence type="ECO:0000259" key="2">
    <source>
        <dbReference type="PROSITE" id="PS51724"/>
    </source>
</evidence>
<accession>A0A507ZYB9</accession>
<dbReference type="PANTHER" id="PTHR38687">
    <property type="entry name" value="CELL DIVISION PROTEIN DEDD-RELATED"/>
    <property type="match status" value="1"/>
</dbReference>
<keyword evidence="1" id="KW-0812">Transmembrane</keyword>
<reference evidence="3 4" key="1">
    <citation type="submission" date="2019-06" db="EMBL/GenBank/DDBJ databases">
        <title>Lysobacter alkalisoli sp. nov. isolated from saline soil.</title>
        <authorList>
            <person name="Sun J.-Q."/>
            <person name="Xu L."/>
        </authorList>
    </citation>
    <scope>NUCLEOTIDE SEQUENCE [LARGE SCALE GENOMIC DNA]</scope>
    <source>
        <strain evidence="3 4">JCM 31130</strain>
    </source>
</reference>
<dbReference type="InterPro" id="IPR036680">
    <property type="entry name" value="SPOR-like_sf"/>
</dbReference>
<feature type="transmembrane region" description="Helical" evidence="1">
    <location>
        <begin position="9"/>
        <end position="27"/>
    </location>
</feature>
<comment type="caution">
    <text evidence="3">The sequence shown here is derived from an EMBL/GenBank/DDBJ whole genome shotgun (WGS) entry which is preliminary data.</text>
</comment>
<feature type="domain" description="SPOR" evidence="2">
    <location>
        <begin position="98"/>
        <end position="179"/>
    </location>
</feature>
<gene>
    <name evidence="3" type="ORF">FKV25_12340</name>
</gene>
<keyword evidence="1" id="KW-0472">Membrane</keyword>
<feature type="non-terminal residue" evidence="3">
    <location>
        <position position="196"/>
    </location>
</feature>
<organism evidence="3 4">
    <name type="scientific">Marilutibacter aestuarii</name>
    <dbReference type="NCBI Taxonomy" id="1706195"/>
    <lineage>
        <taxon>Bacteria</taxon>
        <taxon>Pseudomonadati</taxon>
        <taxon>Pseudomonadota</taxon>
        <taxon>Gammaproteobacteria</taxon>
        <taxon>Lysobacterales</taxon>
        <taxon>Lysobacteraceae</taxon>
        <taxon>Marilutibacter</taxon>
    </lineage>
</organism>
<dbReference type="PANTHER" id="PTHR38687:SF1">
    <property type="entry name" value="CELL DIVISION PROTEIN DEDD"/>
    <property type="match status" value="1"/>
</dbReference>
<name>A0A507ZYB9_9GAMM</name>
<keyword evidence="1" id="KW-1133">Transmembrane helix</keyword>
<proteinExistence type="predicted"/>
<dbReference type="Pfam" id="PF05036">
    <property type="entry name" value="SPOR"/>
    <property type="match status" value="1"/>
</dbReference>
<dbReference type="PROSITE" id="PS51724">
    <property type="entry name" value="SPOR"/>
    <property type="match status" value="1"/>
</dbReference>
<dbReference type="InterPro" id="IPR007730">
    <property type="entry name" value="SPOR-like_dom"/>
</dbReference>
<dbReference type="GO" id="GO:0032506">
    <property type="term" value="P:cytokinetic process"/>
    <property type="evidence" value="ECO:0007669"/>
    <property type="project" value="TreeGrafter"/>
</dbReference>
<dbReference type="AlphaFoldDB" id="A0A507ZYB9"/>
<dbReference type="InterPro" id="IPR052521">
    <property type="entry name" value="Cell_div_SPOR-domain"/>
</dbReference>
<protein>
    <submittedName>
        <fullName evidence="3">Sporulation protein</fullName>
    </submittedName>
</protein>
<dbReference type="GO" id="GO:0032153">
    <property type="term" value="C:cell division site"/>
    <property type="evidence" value="ECO:0007669"/>
    <property type="project" value="TreeGrafter"/>
</dbReference>
<dbReference type="GO" id="GO:0042834">
    <property type="term" value="F:peptidoglycan binding"/>
    <property type="evidence" value="ECO:0007669"/>
    <property type="project" value="InterPro"/>
</dbReference>
<evidence type="ECO:0000313" key="4">
    <source>
        <dbReference type="Proteomes" id="UP000318212"/>
    </source>
</evidence>
<dbReference type="Gene3D" id="3.30.70.1070">
    <property type="entry name" value="Sporulation related repeat"/>
    <property type="match status" value="1"/>
</dbReference>
<dbReference type="GO" id="GO:0030428">
    <property type="term" value="C:cell septum"/>
    <property type="evidence" value="ECO:0007669"/>
    <property type="project" value="TreeGrafter"/>
</dbReference>
<evidence type="ECO:0000313" key="3">
    <source>
        <dbReference type="EMBL" id="TQD41967.1"/>
    </source>
</evidence>
<dbReference type="EMBL" id="VICE01000112">
    <property type="protein sequence ID" value="TQD41967.1"/>
    <property type="molecule type" value="Genomic_DNA"/>
</dbReference>